<feature type="binding site" evidence="1">
    <location>
        <position position="684"/>
    </location>
    <ligand>
        <name>Zn(2+)</name>
        <dbReference type="ChEBI" id="CHEBI:29105"/>
    </ligand>
</feature>
<dbReference type="SMART" id="SM00220">
    <property type="entry name" value="S_TKc"/>
    <property type="match status" value="1"/>
</dbReference>
<dbReference type="AlphaFoldDB" id="A0A3R9P7H9"/>
<proteinExistence type="predicted"/>
<dbReference type="EMBL" id="RSDW01000001">
    <property type="protein sequence ID" value="RSL15248.1"/>
    <property type="molecule type" value="Genomic_DNA"/>
</dbReference>
<dbReference type="PANTHER" id="PTHR12736:SF7">
    <property type="entry name" value="LANC-LIKE PROTEIN 3"/>
    <property type="match status" value="1"/>
</dbReference>
<dbReference type="GO" id="GO:0005975">
    <property type="term" value="P:carbohydrate metabolic process"/>
    <property type="evidence" value="ECO:0007669"/>
    <property type="project" value="InterPro"/>
</dbReference>
<evidence type="ECO:0000256" key="1">
    <source>
        <dbReference type="PIRSR" id="PIRSR607822-1"/>
    </source>
</evidence>
<dbReference type="InterPro" id="IPR011009">
    <property type="entry name" value="Kinase-like_dom_sf"/>
</dbReference>
<keyword evidence="4" id="KW-1185">Reference proteome</keyword>
<name>A0A3R9P7H9_9BACT</name>
<dbReference type="PRINTS" id="PR01950">
    <property type="entry name" value="LANCSUPER"/>
</dbReference>
<organism evidence="3 4">
    <name type="scientific">Edaphobacter aggregans</name>
    <dbReference type="NCBI Taxonomy" id="570835"/>
    <lineage>
        <taxon>Bacteria</taxon>
        <taxon>Pseudomonadati</taxon>
        <taxon>Acidobacteriota</taxon>
        <taxon>Terriglobia</taxon>
        <taxon>Terriglobales</taxon>
        <taxon>Acidobacteriaceae</taxon>
        <taxon>Edaphobacter</taxon>
    </lineage>
</organism>
<evidence type="ECO:0000313" key="3">
    <source>
        <dbReference type="EMBL" id="RSL15248.1"/>
    </source>
</evidence>
<dbReference type="GO" id="GO:0031179">
    <property type="term" value="P:peptide modification"/>
    <property type="evidence" value="ECO:0007669"/>
    <property type="project" value="InterPro"/>
</dbReference>
<keyword evidence="1" id="KW-0862">Zinc</keyword>
<dbReference type="SMART" id="SM01260">
    <property type="entry name" value="LANC_like"/>
    <property type="match status" value="1"/>
</dbReference>
<dbReference type="Gene3D" id="1.50.10.10">
    <property type="match status" value="1"/>
</dbReference>
<evidence type="ECO:0000313" key="4">
    <source>
        <dbReference type="Proteomes" id="UP000269669"/>
    </source>
</evidence>
<dbReference type="GO" id="GO:0005886">
    <property type="term" value="C:plasma membrane"/>
    <property type="evidence" value="ECO:0007669"/>
    <property type="project" value="TreeGrafter"/>
</dbReference>
<dbReference type="Pfam" id="PF00069">
    <property type="entry name" value="Pkinase"/>
    <property type="match status" value="1"/>
</dbReference>
<dbReference type="SUPFAM" id="SSF56112">
    <property type="entry name" value="Protein kinase-like (PK-like)"/>
    <property type="match status" value="1"/>
</dbReference>
<comment type="caution">
    <text evidence="3">The sequence shown here is derived from an EMBL/GenBank/DDBJ whole genome shotgun (WGS) entry which is preliminary data.</text>
</comment>
<evidence type="ECO:0000259" key="2">
    <source>
        <dbReference type="PROSITE" id="PS50011"/>
    </source>
</evidence>
<sequence>MQMTEPMVLPIDLLILPVQDLPEHVRQQVKAEEGDFALTRPNSRTPSRIIDAAAADLLKEFRSPVTIVEAVIRYSRERKIDPEQILEEAYPLLERLAGSHLLVPSSSEEAKKIQASLEVPSRFLEFEVVRCLQSLDDTELYQLKSEDGQFVALKLGRSDARDHALRMFDREEAMLTRLHGESTPRLLRSGKTDNGQRYLVMEWCPGQDCATAATHLRSQVGMASRRRLLALCSSILEAYVRLHQKNVIHSDIHPRNVLIDNSGDPNHPGQARIIDFGFARISGIEHEYRAAQRAGVAFFFEPEYARAALRKQPPPASSALGEQYALSALLYSLITGNYYLDFSLEKEEMLRQIAEDPPLPFIRRGVSAWPELEQILAKALSKHASDRFLTLAEFAAAINALAQSQDVAIDEAVQPSAYPDAQQMLRSIIERMDVGGSLFDAGINAAPSVSVTYGSAGIAYAFYRIACTRDDPHLLATADLWSARSSKDVGRPDAFYSTEIEITPEIVGRISPYHTASGIYAVQMLIARAQGDLLTQQQAMEAFLLTARQAPCESLDVTLGRSGPLLAASFLLNAIRGCKYIEATPLTTFGNQVFEEIWAELDTFKPIRECKQIAYSGAAHGWAGILFATLNWCKVSGAPLPHTLEERLDQLARMAEHFGRCTRWKWSIRPMSAAQGSQYMAGWCNGSAGFVFLWTLAHRMLGQPEHSRLAEGAAYDAWESESPLGNLCCGYAGQAYALLNMYKHSGEPVWLYRAQALAQRAARAILDMPHGETFQDLVLRGDSLYKGEVGVALLTEELNRPEYAAMPFFELES</sequence>
<keyword evidence="3" id="KW-0418">Kinase</keyword>
<dbReference type="SUPFAM" id="SSF158745">
    <property type="entry name" value="LanC-like"/>
    <property type="match status" value="1"/>
</dbReference>
<dbReference type="RefSeq" id="WP_125484013.1">
    <property type="nucleotide sequence ID" value="NZ_RSDW01000001.1"/>
</dbReference>
<dbReference type="GO" id="GO:0004672">
    <property type="term" value="F:protein kinase activity"/>
    <property type="evidence" value="ECO:0007669"/>
    <property type="project" value="InterPro"/>
</dbReference>
<dbReference type="PROSITE" id="PS50011">
    <property type="entry name" value="PROTEIN_KINASE_DOM"/>
    <property type="match status" value="1"/>
</dbReference>
<feature type="binding site" evidence="1">
    <location>
        <position position="728"/>
    </location>
    <ligand>
        <name>Zn(2+)</name>
        <dbReference type="ChEBI" id="CHEBI:29105"/>
    </ligand>
</feature>
<accession>A0A3R9P7H9</accession>
<dbReference type="GO" id="GO:0005524">
    <property type="term" value="F:ATP binding"/>
    <property type="evidence" value="ECO:0007669"/>
    <property type="project" value="InterPro"/>
</dbReference>
<gene>
    <name evidence="3" type="ORF">EDE15_0730</name>
</gene>
<dbReference type="GO" id="GO:0046872">
    <property type="term" value="F:metal ion binding"/>
    <property type="evidence" value="ECO:0007669"/>
    <property type="project" value="UniProtKB-KW"/>
</dbReference>
<dbReference type="PANTHER" id="PTHR12736">
    <property type="entry name" value="LANC-LIKE PROTEIN"/>
    <property type="match status" value="1"/>
</dbReference>
<dbReference type="InterPro" id="IPR007822">
    <property type="entry name" value="LANC-like"/>
</dbReference>
<dbReference type="Gene3D" id="1.10.510.10">
    <property type="entry name" value="Transferase(Phosphotransferase) domain 1"/>
    <property type="match status" value="1"/>
</dbReference>
<reference evidence="3 4" key="1">
    <citation type="submission" date="2018-12" db="EMBL/GenBank/DDBJ databases">
        <title>Sequencing of bacterial isolates from soil warming experiment in Harvard Forest, Massachusetts, USA.</title>
        <authorList>
            <person name="Deangelis K."/>
        </authorList>
    </citation>
    <scope>NUCLEOTIDE SEQUENCE [LARGE SCALE GENOMIC DNA]</scope>
    <source>
        <strain evidence="3 4">EB153</strain>
    </source>
</reference>
<dbReference type="Proteomes" id="UP000269669">
    <property type="component" value="Unassembled WGS sequence"/>
</dbReference>
<keyword evidence="1" id="KW-0479">Metal-binding</keyword>
<dbReference type="InterPro" id="IPR012341">
    <property type="entry name" value="6hp_glycosidase-like_sf"/>
</dbReference>
<feature type="domain" description="Protein kinase" evidence="2">
    <location>
        <begin position="126"/>
        <end position="402"/>
    </location>
</feature>
<dbReference type="InterPro" id="IPR000719">
    <property type="entry name" value="Prot_kinase_dom"/>
</dbReference>
<protein>
    <submittedName>
        <fullName evidence="3">Serine/threonine-protein kinase</fullName>
    </submittedName>
</protein>
<keyword evidence="3" id="KW-0808">Transferase</keyword>
<dbReference type="Pfam" id="PF05147">
    <property type="entry name" value="LANC_like"/>
    <property type="match status" value="1"/>
</dbReference>
<dbReference type="OrthoDB" id="9813021at2"/>